<accession>A0A0A9FWK3</accession>
<protein>
    <submittedName>
        <fullName evidence="1">Uncharacterized protein</fullName>
    </submittedName>
</protein>
<reference evidence="1" key="2">
    <citation type="journal article" date="2015" name="Data Brief">
        <title>Shoot transcriptome of the giant reed, Arundo donax.</title>
        <authorList>
            <person name="Barrero R.A."/>
            <person name="Guerrero F.D."/>
            <person name="Moolhuijzen P."/>
            <person name="Goolsby J.A."/>
            <person name="Tidwell J."/>
            <person name="Bellgard S.E."/>
            <person name="Bellgard M.I."/>
        </authorList>
    </citation>
    <scope>NUCLEOTIDE SEQUENCE</scope>
    <source>
        <tissue evidence="1">Shoot tissue taken approximately 20 cm above the soil surface</tissue>
    </source>
</reference>
<evidence type="ECO:0000313" key="1">
    <source>
        <dbReference type="EMBL" id="JAE16627.1"/>
    </source>
</evidence>
<organism evidence="1">
    <name type="scientific">Arundo donax</name>
    <name type="common">Giant reed</name>
    <name type="synonym">Donax arundinaceus</name>
    <dbReference type="NCBI Taxonomy" id="35708"/>
    <lineage>
        <taxon>Eukaryota</taxon>
        <taxon>Viridiplantae</taxon>
        <taxon>Streptophyta</taxon>
        <taxon>Embryophyta</taxon>
        <taxon>Tracheophyta</taxon>
        <taxon>Spermatophyta</taxon>
        <taxon>Magnoliopsida</taxon>
        <taxon>Liliopsida</taxon>
        <taxon>Poales</taxon>
        <taxon>Poaceae</taxon>
        <taxon>PACMAD clade</taxon>
        <taxon>Arundinoideae</taxon>
        <taxon>Arundineae</taxon>
        <taxon>Arundo</taxon>
    </lineage>
</organism>
<reference evidence="1" key="1">
    <citation type="submission" date="2014-09" db="EMBL/GenBank/DDBJ databases">
        <authorList>
            <person name="Magalhaes I.L.F."/>
            <person name="Oliveira U."/>
            <person name="Santos F.R."/>
            <person name="Vidigal T.H.D.A."/>
            <person name="Brescovit A.D."/>
            <person name="Santos A.J."/>
        </authorList>
    </citation>
    <scope>NUCLEOTIDE SEQUENCE</scope>
    <source>
        <tissue evidence="1">Shoot tissue taken approximately 20 cm above the soil surface</tissue>
    </source>
</reference>
<dbReference type="AlphaFoldDB" id="A0A0A9FWK3"/>
<name>A0A0A9FWK3_ARUDO</name>
<proteinExistence type="predicted"/>
<dbReference type="EMBL" id="GBRH01181269">
    <property type="protein sequence ID" value="JAE16627.1"/>
    <property type="molecule type" value="Transcribed_RNA"/>
</dbReference>
<sequence>MLVLDAPFPPESIWSLKSFLFYGFSYIFSTLPNFSRLHI</sequence>